<evidence type="ECO:0000313" key="1">
    <source>
        <dbReference type="EMBL" id="SOJ52630.1"/>
    </source>
</evidence>
<dbReference type="EMBL" id="OCTY01000002">
    <property type="protein sequence ID" value="SOJ52630.1"/>
    <property type="molecule type" value="Genomic_DNA"/>
</dbReference>
<keyword evidence="2" id="KW-1185">Reference proteome</keyword>
<evidence type="ECO:0000313" key="2">
    <source>
        <dbReference type="Proteomes" id="UP000554965"/>
    </source>
</evidence>
<accession>A0A7Z7N8E2</accession>
<protein>
    <submittedName>
        <fullName evidence="1">Uncharacterized protein</fullName>
    </submittedName>
</protein>
<gene>
    <name evidence="1" type="ORF">MSIMFB_00143</name>
</gene>
<dbReference type="Proteomes" id="UP000554965">
    <property type="component" value="Unassembled WGS sequence"/>
</dbReference>
<sequence>MPRRTTSLFINKAPCSPPAMEFKPGDGSPVITHVPPRAGECECHPAMRPPIAVAK</sequence>
<reference evidence="1 2" key="1">
    <citation type="submission" date="2017-10" db="EMBL/GenBank/DDBJ databases">
        <authorList>
            <consortium name="Urmite Genomes"/>
        </authorList>
    </citation>
    <scope>NUCLEOTIDE SEQUENCE [LARGE SCALE GENOMIC DNA]</scope>
    <source>
        <strain evidence="1 2">FB-527</strain>
    </source>
</reference>
<name>A0A7Z7N8E2_9MYCO</name>
<dbReference type="AlphaFoldDB" id="A0A7Z7N8E2"/>
<proteinExistence type="predicted"/>
<organism evidence="1 2">
    <name type="scientific">Mycobacterium simulans</name>
    <dbReference type="NCBI Taxonomy" id="627089"/>
    <lineage>
        <taxon>Bacteria</taxon>
        <taxon>Bacillati</taxon>
        <taxon>Actinomycetota</taxon>
        <taxon>Actinomycetes</taxon>
        <taxon>Mycobacteriales</taxon>
        <taxon>Mycobacteriaceae</taxon>
        <taxon>Mycobacterium</taxon>
    </lineage>
</organism>
<comment type="caution">
    <text evidence="1">The sequence shown here is derived from an EMBL/GenBank/DDBJ whole genome shotgun (WGS) entry which is preliminary data.</text>
</comment>